<dbReference type="PROSITE" id="PS50216">
    <property type="entry name" value="DHHC"/>
    <property type="match status" value="1"/>
</dbReference>
<gene>
    <name evidence="14" type="ORF">UMAG_01833</name>
</gene>
<dbReference type="eggNOG" id="KOG1311">
    <property type="taxonomic scope" value="Eukaryota"/>
</dbReference>
<evidence type="ECO:0000256" key="8">
    <source>
        <dbReference type="ARBA" id="ARBA00023315"/>
    </source>
</evidence>
<feature type="transmembrane region" description="Helical" evidence="11">
    <location>
        <begin position="488"/>
        <end position="509"/>
    </location>
</feature>
<feature type="transmembrane region" description="Helical" evidence="11">
    <location>
        <begin position="144"/>
        <end position="164"/>
    </location>
</feature>
<keyword evidence="8 11" id="KW-0012">Acyltransferase</keyword>
<evidence type="ECO:0000259" key="13">
    <source>
        <dbReference type="Pfam" id="PF01529"/>
    </source>
</evidence>
<feature type="domain" description="Palmitoyltransferase DHHC" evidence="13">
    <location>
        <begin position="442"/>
        <end position="565"/>
    </location>
</feature>
<keyword evidence="3 11" id="KW-0812">Transmembrane</keyword>
<protein>
    <recommendedName>
        <fullName evidence="11">Palmitoyltransferase</fullName>
        <ecNumber evidence="11">2.3.1.225</ecNumber>
    </recommendedName>
</protein>
<accession>A0A0D1CWA9</accession>
<feature type="region of interest" description="Disordered" evidence="12">
    <location>
        <begin position="629"/>
        <end position="656"/>
    </location>
</feature>
<keyword evidence="5 11" id="KW-0472">Membrane</keyword>
<dbReference type="RefSeq" id="XP_011387778.1">
    <property type="nucleotide sequence ID" value="XM_011389476.1"/>
</dbReference>
<keyword evidence="4 11" id="KW-1133">Transmembrane helix</keyword>
<dbReference type="Proteomes" id="UP000000561">
    <property type="component" value="Chromosome 3"/>
</dbReference>
<evidence type="ECO:0000256" key="12">
    <source>
        <dbReference type="SAM" id="MobiDB-lite"/>
    </source>
</evidence>
<dbReference type="OMA" id="TEGNIWW"/>
<dbReference type="Pfam" id="PF01529">
    <property type="entry name" value="DHHC"/>
    <property type="match status" value="1"/>
</dbReference>
<proteinExistence type="inferred from homology"/>
<feature type="compositionally biased region" description="Low complexity" evidence="12">
    <location>
        <begin position="230"/>
        <end position="243"/>
    </location>
</feature>
<comment type="catalytic activity">
    <reaction evidence="10 11">
        <text>L-cysteinyl-[protein] + hexadecanoyl-CoA = S-hexadecanoyl-L-cysteinyl-[protein] + CoA</text>
        <dbReference type="Rhea" id="RHEA:36683"/>
        <dbReference type="Rhea" id="RHEA-COMP:10131"/>
        <dbReference type="Rhea" id="RHEA-COMP:11032"/>
        <dbReference type="ChEBI" id="CHEBI:29950"/>
        <dbReference type="ChEBI" id="CHEBI:57287"/>
        <dbReference type="ChEBI" id="CHEBI:57379"/>
        <dbReference type="ChEBI" id="CHEBI:74151"/>
        <dbReference type="EC" id="2.3.1.225"/>
    </reaction>
</comment>
<dbReference type="InParanoid" id="A0A0D1CWA9"/>
<evidence type="ECO:0000313" key="15">
    <source>
        <dbReference type="Proteomes" id="UP000000561"/>
    </source>
</evidence>
<dbReference type="GO" id="GO:0005783">
    <property type="term" value="C:endoplasmic reticulum"/>
    <property type="evidence" value="ECO:0000318"/>
    <property type="project" value="GO_Central"/>
</dbReference>
<feature type="region of interest" description="Disordered" evidence="12">
    <location>
        <begin position="407"/>
        <end position="438"/>
    </location>
</feature>
<keyword evidence="15" id="KW-1185">Reference proteome</keyword>
<evidence type="ECO:0000256" key="9">
    <source>
        <dbReference type="ARBA" id="ARBA00038298"/>
    </source>
</evidence>
<dbReference type="EC" id="2.3.1.225" evidence="11"/>
<dbReference type="GeneID" id="23562724"/>
<dbReference type="GO" id="GO:0019706">
    <property type="term" value="F:protein-cysteine S-palmitoyltransferase activity"/>
    <property type="evidence" value="ECO:0000318"/>
    <property type="project" value="GO_Central"/>
</dbReference>
<evidence type="ECO:0000256" key="11">
    <source>
        <dbReference type="RuleBase" id="RU079119"/>
    </source>
</evidence>
<feature type="region of interest" description="Disordered" evidence="12">
    <location>
        <begin position="1"/>
        <end position="97"/>
    </location>
</feature>
<reference evidence="14 15" key="1">
    <citation type="journal article" date="2006" name="Nature">
        <title>Insights from the genome of the biotrophic fungal plant pathogen Ustilago maydis.</title>
        <authorList>
            <person name="Kamper J."/>
            <person name="Kahmann R."/>
            <person name="Bolker M."/>
            <person name="Ma L.J."/>
            <person name="Brefort T."/>
            <person name="Saville B.J."/>
            <person name="Banuett F."/>
            <person name="Kronstad J.W."/>
            <person name="Gold S.E."/>
            <person name="Muller O."/>
            <person name="Perlin M.H."/>
            <person name="Wosten H.A."/>
            <person name="de Vries R."/>
            <person name="Ruiz-Herrera J."/>
            <person name="Reynaga-Pena C.G."/>
            <person name="Snetselaar K."/>
            <person name="McCann M."/>
            <person name="Perez-Martin J."/>
            <person name="Feldbrugge M."/>
            <person name="Basse C.W."/>
            <person name="Steinberg G."/>
            <person name="Ibeas J.I."/>
            <person name="Holloman W."/>
            <person name="Guzman P."/>
            <person name="Farman M."/>
            <person name="Stajich J.E."/>
            <person name="Sentandreu R."/>
            <person name="Gonzalez-Prieto J.M."/>
            <person name="Kennell J.C."/>
            <person name="Molina L."/>
            <person name="Schirawski J."/>
            <person name="Mendoza-Mendoza A."/>
            <person name="Greilinger D."/>
            <person name="Munch K."/>
            <person name="Rossel N."/>
            <person name="Scherer M."/>
            <person name="Vranes M."/>
            <person name="Ladendorf O."/>
            <person name="Vincon V."/>
            <person name="Fuchs U."/>
            <person name="Sandrock B."/>
            <person name="Meng S."/>
            <person name="Ho E.C."/>
            <person name="Cahill M.J."/>
            <person name="Boyce K.J."/>
            <person name="Klose J."/>
            <person name="Klosterman S.J."/>
            <person name="Deelstra H.J."/>
            <person name="Ortiz-Castellanos L."/>
            <person name="Li W."/>
            <person name="Sanchez-Alonso P."/>
            <person name="Schreier P.H."/>
            <person name="Hauser-Hahn I."/>
            <person name="Vaupel M."/>
            <person name="Koopmann E."/>
            <person name="Friedrich G."/>
            <person name="Voss H."/>
            <person name="Schluter T."/>
            <person name="Margolis J."/>
            <person name="Platt D."/>
            <person name="Swimmer C."/>
            <person name="Gnirke A."/>
            <person name="Chen F."/>
            <person name="Vysotskaia V."/>
            <person name="Mannhaupt G."/>
            <person name="Guldener U."/>
            <person name="Munsterkotter M."/>
            <person name="Haase D."/>
            <person name="Oesterheld M."/>
            <person name="Mewes H.W."/>
            <person name="Mauceli E.W."/>
            <person name="DeCaprio D."/>
            <person name="Wade C.M."/>
            <person name="Butler J."/>
            <person name="Young S."/>
            <person name="Jaffe D.B."/>
            <person name="Calvo S."/>
            <person name="Nusbaum C."/>
            <person name="Galagan J."/>
            <person name="Birren B.W."/>
        </authorList>
    </citation>
    <scope>NUCLEOTIDE SEQUENCE [LARGE SCALE GENOMIC DNA]</scope>
    <source>
        <strain evidence="15">DSM 14603 / FGSC 9021 / UM521</strain>
    </source>
</reference>
<keyword evidence="2 11" id="KW-0808">Transferase</keyword>
<feature type="compositionally biased region" description="Basic and acidic residues" evidence="12">
    <location>
        <begin position="46"/>
        <end position="56"/>
    </location>
</feature>
<evidence type="ECO:0000256" key="6">
    <source>
        <dbReference type="ARBA" id="ARBA00023139"/>
    </source>
</evidence>
<comment type="similarity">
    <text evidence="9">Belongs to the DHHC palmitoyltransferase family. PFA5 subfamily.</text>
</comment>
<dbReference type="AlphaFoldDB" id="A0A0D1CWA9"/>
<comment type="subcellular location">
    <subcellularLocation>
        <location evidence="1">Membrane</location>
        <topology evidence="1">Multi-pass membrane protein</topology>
    </subcellularLocation>
</comment>
<evidence type="ECO:0000256" key="3">
    <source>
        <dbReference type="ARBA" id="ARBA00022692"/>
    </source>
</evidence>
<evidence type="ECO:0000256" key="2">
    <source>
        <dbReference type="ARBA" id="ARBA00022679"/>
    </source>
</evidence>
<evidence type="ECO:0000256" key="5">
    <source>
        <dbReference type="ARBA" id="ARBA00023136"/>
    </source>
</evidence>
<evidence type="ECO:0000256" key="4">
    <source>
        <dbReference type="ARBA" id="ARBA00022989"/>
    </source>
</evidence>
<organism evidence="14 15">
    <name type="scientific">Mycosarcoma maydis</name>
    <name type="common">Corn smut fungus</name>
    <name type="synonym">Ustilago maydis</name>
    <dbReference type="NCBI Taxonomy" id="5270"/>
    <lineage>
        <taxon>Eukaryota</taxon>
        <taxon>Fungi</taxon>
        <taxon>Dikarya</taxon>
        <taxon>Basidiomycota</taxon>
        <taxon>Ustilaginomycotina</taxon>
        <taxon>Ustilaginomycetes</taxon>
        <taxon>Ustilaginales</taxon>
        <taxon>Ustilaginaceae</taxon>
        <taxon>Mycosarcoma</taxon>
    </lineage>
</organism>
<evidence type="ECO:0000313" key="14">
    <source>
        <dbReference type="EMBL" id="KIS70673.1"/>
    </source>
</evidence>
<dbReference type="InterPro" id="IPR039859">
    <property type="entry name" value="PFA4/ZDH16/20/ERF2-like"/>
</dbReference>
<dbReference type="EMBL" id="CM003142">
    <property type="protein sequence ID" value="KIS70673.1"/>
    <property type="molecule type" value="Genomic_DNA"/>
</dbReference>
<keyword evidence="6" id="KW-0564">Palmitate</keyword>
<evidence type="ECO:0000256" key="7">
    <source>
        <dbReference type="ARBA" id="ARBA00023288"/>
    </source>
</evidence>
<feature type="transmembrane region" description="Helical" evidence="11">
    <location>
        <begin position="184"/>
        <end position="205"/>
    </location>
</feature>
<dbReference type="PANTHER" id="PTHR22883">
    <property type="entry name" value="ZINC FINGER DHHC DOMAIN CONTAINING PROTEIN"/>
    <property type="match status" value="1"/>
</dbReference>
<dbReference type="VEuPathDB" id="FungiDB:UMAG_01833"/>
<feature type="region of interest" description="Disordered" evidence="12">
    <location>
        <begin position="227"/>
        <end position="256"/>
    </location>
</feature>
<keyword evidence="7" id="KW-0449">Lipoprotein</keyword>
<dbReference type="KEGG" id="uma:UMAG_01833"/>
<dbReference type="GO" id="GO:0005794">
    <property type="term" value="C:Golgi apparatus"/>
    <property type="evidence" value="ECO:0000318"/>
    <property type="project" value="GO_Central"/>
</dbReference>
<dbReference type="OrthoDB" id="1436450at2759"/>
<dbReference type="GO" id="GO:0006612">
    <property type="term" value="P:protein targeting to membrane"/>
    <property type="evidence" value="ECO:0000318"/>
    <property type="project" value="GO_Central"/>
</dbReference>
<dbReference type="GO" id="GO:0016020">
    <property type="term" value="C:membrane"/>
    <property type="evidence" value="ECO:0007669"/>
    <property type="project" value="UniProtKB-SubCell"/>
</dbReference>
<evidence type="ECO:0000256" key="1">
    <source>
        <dbReference type="ARBA" id="ARBA00004141"/>
    </source>
</evidence>
<evidence type="ECO:0000256" key="10">
    <source>
        <dbReference type="ARBA" id="ARBA00048048"/>
    </source>
</evidence>
<comment type="domain">
    <text evidence="11">The DHHC domain is required for palmitoyltransferase activity.</text>
</comment>
<name>A0A0D1CWA9_MYCMD</name>
<sequence>MMPNLARSDNDDRTNSVLSTSSHTHVDNNDALASSPHSKMTAWPVKHAEPVAESKAHPPSTAPASQSVADPLPVPSTAQVGRRSIGRQQRADRPPPPKCMLSCIESIESCTQNVVRFNERMELNRAQAEAQRAEKRDSPIASKAIIPLAFVILSWVFLAYVWRLCSRLIQQNPQGAVLGSRSEGVGLLVGFVILWLMTMWSYVVVISKGPGLVKDYVSESDPPSAAAQGQWWSPASAAPQPQQYQEGAAQPMPISGRMHQSSDIAAMQASSSADGHAIASASSTLSFPYPSFNADLQRFGGDRASSDSMRVLPGSVEPKHTVDSADFTHSYDEYRRTIAEEDAVAAADTLAADVEAQLDAEMRSTMPSAEASDVATDAQLPDVVGPLAAAAIAGGQGVRQGAEMLNDSACGAPRTDDTNAAASGWSVPRRTLPNDPPPLSASSQYCHRCRRVKPPRAHHCRRCGTCVLKMDHHCPWVGGCVGAHNQRFFFIFVLWVTLLELYTLVTTAVCFHRGVQSLQVGSAWRLDGFLISLLPICAVFLMFTGALLGTHVWLMGRNMTTIEHVAVSRMQARERVLVDRWVGMQKQAGLAGFKMKRQLVREWDAEWGALTTEANRWWLGGSNEVDFTQHSNDATSQGAQEKPCATSSRNRKQQGAFQTNIQQSLGASLLFWILPLGDHPNDGLVFPMNPRFGQFGVWRKRQDWPVALQ</sequence>
<dbReference type="InterPro" id="IPR001594">
    <property type="entry name" value="Palmitoyltrfase_DHHC"/>
</dbReference>
<dbReference type="PANTHER" id="PTHR22883:SF23">
    <property type="entry name" value="PALMITOYLTRANSFERASE ZDHHC6"/>
    <property type="match status" value="1"/>
</dbReference>
<feature type="transmembrane region" description="Helical" evidence="11">
    <location>
        <begin position="529"/>
        <end position="554"/>
    </location>
</feature>